<protein>
    <submittedName>
        <fullName evidence="1">Uncharacterized protein</fullName>
    </submittedName>
</protein>
<organism evidence="1 2">
    <name type="scientific">Streptomyces lucensis JCM 4490</name>
    <dbReference type="NCBI Taxonomy" id="1306176"/>
    <lineage>
        <taxon>Bacteria</taxon>
        <taxon>Bacillati</taxon>
        <taxon>Actinomycetota</taxon>
        <taxon>Actinomycetes</taxon>
        <taxon>Kitasatosporales</taxon>
        <taxon>Streptomycetaceae</taxon>
        <taxon>Streptomyces</taxon>
    </lineage>
</organism>
<accession>A0A918MTB5</accession>
<reference evidence="1" key="2">
    <citation type="submission" date="2020-09" db="EMBL/GenBank/DDBJ databases">
        <authorList>
            <person name="Sun Q."/>
            <person name="Ohkuma M."/>
        </authorList>
    </citation>
    <scope>NUCLEOTIDE SEQUENCE</scope>
    <source>
        <strain evidence="1">JCM 4490</strain>
    </source>
</reference>
<sequence>MSLSVAMRSMGSSVPSSRANAFVDAVRTAAASVGARSGQEADGLGDIAVGGGCGDPEPGRELGVRVNVTEVGEGK</sequence>
<evidence type="ECO:0000313" key="1">
    <source>
        <dbReference type="EMBL" id="GGW56822.1"/>
    </source>
</evidence>
<name>A0A918MTB5_9ACTN</name>
<dbReference type="AlphaFoldDB" id="A0A918MTB5"/>
<proteinExistence type="predicted"/>
<gene>
    <name evidence="1" type="ORF">GCM10010503_37560</name>
</gene>
<reference evidence="1" key="1">
    <citation type="journal article" date="2014" name="Int. J. Syst. Evol. Microbiol.">
        <title>Complete genome sequence of Corynebacterium casei LMG S-19264T (=DSM 44701T), isolated from a smear-ripened cheese.</title>
        <authorList>
            <consortium name="US DOE Joint Genome Institute (JGI-PGF)"/>
            <person name="Walter F."/>
            <person name="Albersmeier A."/>
            <person name="Kalinowski J."/>
            <person name="Ruckert C."/>
        </authorList>
    </citation>
    <scope>NUCLEOTIDE SEQUENCE</scope>
    <source>
        <strain evidence="1">JCM 4490</strain>
    </source>
</reference>
<keyword evidence="2" id="KW-1185">Reference proteome</keyword>
<dbReference type="Proteomes" id="UP000620224">
    <property type="component" value="Unassembled WGS sequence"/>
</dbReference>
<dbReference type="EMBL" id="BMUE01000007">
    <property type="protein sequence ID" value="GGW56822.1"/>
    <property type="molecule type" value="Genomic_DNA"/>
</dbReference>
<comment type="caution">
    <text evidence="1">The sequence shown here is derived from an EMBL/GenBank/DDBJ whole genome shotgun (WGS) entry which is preliminary data.</text>
</comment>
<evidence type="ECO:0000313" key="2">
    <source>
        <dbReference type="Proteomes" id="UP000620224"/>
    </source>
</evidence>